<gene>
    <name evidence="2" type="ORF">EJV47_07025</name>
</gene>
<reference evidence="2 3" key="1">
    <citation type="submission" date="2018-12" db="EMBL/GenBank/DDBJ databases">
        <title>Hymenobacter gummosus sp. nov., isolated from a spring.</title>
        <authorList>
            <person name="Nie L."/>
        </authorList>
    </citation>
    <scope>NUCLEOTIDE SEQUENCE [LARGE SCALE GENOMIC DNA]</scope>
    <source>
        <strain evidence="2 3">KCTC 52166</strain>
    </source>
</reference>
<evidence type="ECO:0000313" key="2">
    <source>
        <dbReference type="EMBL" id="RTQ51544.1"/>
    </source>
</evidence>
<keyword evidence="1" id="KW-0732">Signal</keyword>
<dbReference type="RefSeq" id="WP_126692435.1">
    <property type="nucleotide sequence ID" value="NZ_RXOF01000003.1"/>
</dbReference>
<feature type="chain" id="PRO_5019505228" description="HEAT repeat domain-containing protein" evidence="1">
    <location>
        <begin position="21"/>
        <end position="195"/>
    </location>
</feature>
<evidence type="ECO:0000313" key="3">
    <source>
        <dbReference type="Proteomes" id="UP000282184"/>
    </source>
</evidence>
<dbReference type="Proteomes" id="UP000282184">
    <property type="component" value="Unassembled WGS sequence"/>
</dbReference>
<dbReference type="AlphaFoldDB" id="A0A431U5F1"/>
<comment type="caution">
    <text evidence="2">The sequence shown here is derived from an EMBL/GenBank/DDBJ whole genome shotgun (WGS) entry which is preliminary data.</text>
</comment>
<dbReference type="OrthoDB" id="834588at2"/>
<dbReference type="EMBL" id="RXOF01000003">
    <property type="protein sequence ID" value="RTQ51544.1"/>
    <property type="molecule type" value="Genomic_DNA"/>
</dbReference>
<feature type="signal peptide" evidence="1">
    <location>
        <begin position="1"/>
        <end position="20"/>
    </location>
</feature>
<name>A0A431U5F1_9BACT</name>
<proteinExistence type="predicted"/>
<evidence type="ECO:0000256" key="1">
    <source>
        <dbReference type="SAM" id="SignalP"/>
    </source>
</evidence>
<evidence type="ECO:0008006" key="4">
    <source>
        <dbReference type="Google" id="ProtNLM"/>
    </source>
</evidence>
<accession>A0A431U5F1</accession>
<organism evidence="2 3">
    <name type="scientific">Hymenobacter gummosus</name>
    <dbReference type="NCBI Taxonomy" id="1776032"/>
    <lineage>
        <taxon>Bacteria</taxon>
        <taxon>Pseudomonadati</taxon>
        <taxon>Bacteroidota</taxon>
        <taxon>Cytophagia</taxon>
        <taxon>Cytophagales</taxon>
        <taxon>Hymenobacteraceae</taxon>
        <taxon>Hymenobacter</taxon>
    </lineage>
</organism>
<sequence length="195" mass="22817">MPQRLILIAFCLGWPALLFGQTAARTAFVTRVSQQLAYVGQLKCELVGRAPVTPRQFIRFDSLRRYCSNAELHALLQHRSPVVRSYALWALSERPDADLLPLLRQHRRDRATFEAQCGCIGTTRNVVDFMLQRYRATPQYRVDTLVRANKVLLTHLERQSAARTLRWLHAQRQLSWPQKRRHIRRYQQLAARDDD</sequence>
<keyword evidence="3" id="KW-1185">Reference proteome</keyword>
<protein>
    <recommendedName>
        <fullName evidence="4">HEAT repeat domain-containing protein</fullName>
    </recommendedName>
</protein>